<dbReference type="EMBL" id="CP036433">
    <property type="protein sequence ID" value="QDU96336.1"/>
    <property type="molecule type" value="Genomic_DNA"/>
</dbReference>
<dbReference type="AlphaFoldDB" id="A0A518DWW8"/>
<proteinExistence type="predicted"/>
<dbReference type="PANTHER" id="PTHR48100">
    <property type="entry name" value="BROAD-SPECIFICITY PHOSPHATASE YOR283W-RELATED"/>
    <property type="match status" value="1"/>
</dbReference>
<dbReference type="KEGG" id="lcre:Pla8534_41560"/>
<dbReference type="SUPFAM" id="SSF53254">
    <property type="entry name" value="Phosphoglycerate mutase-like"/>
    <property type="match status" value="1"/>
</dbReference>
<dbReference type="InterPro" id="IPR050275">
    <property type="entry name" value="PGM_Phosphatase"/>
</dbReference>
<dbReference type="Proteomes" id="UP000317648">
    <property type="component" value="Chromosome"/>
</dbReference>
<dbReference type="Pfam" id="PF00300">
    <property type="entry name" value="His_Phos_1"/>
    <property type="match status" value="1"/>
</dbReference>
<keyword evidence="1" id="KW-0378">Hydrolase</keyword>
<sequence length="194" mass="22097">MLRIVLVHPGATDFDEQRRIKGTLDLPLSDTGTLQVAQTTRELSELAVDCIYAAPCKSAMKTAEALAEQHRLPVRQSDKLLNLNHGLWQGKRIDEVKMNQPRVYKQCQEHPETVCPPQGETLESATLRVRRFLDKLQRKHKKGVVAVVLPEPLLSLMRSCLNDREMGDLWKAECDNGGWEVIDVLPQKSMFSWR</sequence>
<dbReference type="PANTHER" id="PTHR48100:SF59">
    <property type="entry name" value="ADENOSYLCOBALAMIN_ALPHA-RIBAZOLE PHOSPHATASE"/>
    <property type="match status" value="1"/>
</dbReference>
<dbReference type="EC" id="3.1.3.3" evidence="1"/>
<evidence type="ECO:0000313" key="1">
    <source>
        <dbReference type="EMBL" id="QDU96336.1"/>
    </source>
</evidence>
<dbReference type="CDD" id="cd07040">
    <property type="entry name" value="HP"/>
    <property type="match status" value="1"/>
</dbReference>
<gene>
    <name evidence="1" type="primary">pspA</name>
    <name evidence="1" type="ORF">Pla8534_41560</name>
</gene>
<dbReference type="InterPro" id="IPR013078">
    <property type="entry name" value="His_Pase_superF_clade-1"/>
</dbReference>
<reference evidence="1 2" key="1">
    <citation type="submission" date="2019-02" db="EMBL/GenBank/DDBJ databases">
        <title>Deep-cultivation of Planctomycetes and their phenomic and genomic characterization uncovers novel biology.</title>
        <authorList>
            <person name="Wiegand S."/>
            <person name="Jogler M."/>
            <person name="Boedeker C."/>
            <person name="Pinto D."/>
            <person name="Vollmers J."/>
            <person name="Rivas-Marin E."/>
            <person name="Kohn T."/>
            <person name="Peeters S.H."/>
            <person name="Heuer A."/>
            <person name="Rast P."/>
            <person name="Oberbeckmann S."/>
            <person name="Bunk B."/>
            <person name="Jeske O."/>
            <person name="Meyerdierks A."/>
            <person name="Storesund J.E."/>
            <person name="Kallscheuer N."/>
            <person name="Luecker S."/>
            <person name="Lage O.M."/>
            <person name="Pohl T."/>
            <person name="Merkel B.J."/>
            <person name="Hornburger P."/>
            <person name="Mueller R.-W."/>
            <person name="Bruemmer F."/>
            <person name="Labrenz M."/>
            <person name="Spormann A.M."/>
            <person name="Op den Camp H."/>
            <person name="Overmann J."/>
            <person name="Amann R."/>
            <person name="Jetten M.S.M."/>
            <person name="Mascher T."/>
            <person name="Medema M.H."/>
            <person name="Devos D.P."/>
            <person name="Kaster A.-K."/>
            <person name="Ovreas L."/>
            <person name="Rohde M."/>
            <person name="Galperin M.Y."/>
            <person name="Jogler C."/>
        </authorList>
    </citation>
    <scope>NUCLEOTIDE SEQUENCE [LARGE SCALE GENOMIC DNA]</scope>
    <source>
        <strain evidence="1 2">Pla85_3_4</strain>
    </source>
</reference>
<organism evidence="1 2">
    <name type="scientific">Lignipirellula cremea</name>
    <dbReference type="NCBI Taxonomy" id="2528010"/>
    <lineage>
        <taxon>Bacteria</taxon>
        <taxon>Pseudomonadati</taxon>
        <taxon>Planctomycetota</taxon>
        <taxon>Planctomycetia</taxon>
        <taxon>Pirellulales</taxon>
        <taxon>Pirellulaceae</taxon>
        <taxon>Lignipirellula</taxon>
    </lineage>
</organism>
<dbReference type="InterPro" id="IPR029033">
    <property type="entry name" value="His_PPase_superfam"/>
</dbReference>
<dbReference type="Gene3D" id="3.40.50.1240">
    <property type="entry name" value="Phosphoglycerate mutase-like"/>
    <property type="match status" value="1"/>
</dbReference>
<dbReference type="RefSeq" id="WP_145054976.1">
    <property type="nucleotide sequence ID" value="NZ_CP036433.1"/>
</dbReference>
<protein>
    <submittedName>
        <fullName evidence="1">Phosphoserine phosphatase 1</fullName>
        <ecNumber evidence="1">3.1.3.3</ecNumber>
    </submittedName>
</protein>
<evidence type="ECO:0000313" key="2">
    <source>
        <dbReference type="Proteomes" id="UP000317648"/>
    </source>
</evidence>
<keyword evidence="2" id="KW-1185">Reference proteome</keyword>
<accession>A0A518DWW8</accession>
<name>A0A518DWW8_9BACT</name>
<dbReference type="OrthoDB" id="9781415at2"/>
<dbReference type="GO" id="GO:0016791">
    <property type="term" value="F:phosphatase activity"/>
    <property type="evidence" value="ECO:0007669"/>
    <property type="project" value="TreeGrafter"/>
</dbReference>
<dbReference type="GO" id="GO:0005737">
    <property type="term" value="C:cytoplasm"/>
    <property type="evidence" value="ECO:0007669"/>
    <property type="project" value="TreeGrafter"/>
</dbReference>